<evidence type="ECO:0000313" key="3">
    <source>
        <dbReference type="EMBL" id="OGK42602.1"/>
    </source>
</evidence>
<dbReference type="SUPFAM" id="SSF82771">
    <property type="entry name" value="GIY-YIG endonuclease"/>
    <property type="match status" value="1"/>
</dbReference>
<comment type="caution">
    <text evidence="3">The sequence shown here is derived from an EMBL/GenBank/DDBJ whole genome shotgun (WGS) entry which is preliminary data.</text>
</comment>
<dbReference type="PROSITE" id="PS50164">
    <property type="entry name" value="GIY_YIG"/>
    <property type="match status" value="1"/>
</dbReference>
<evidence type="ECO:0000259" key="2">
    <source>
        <dbReference type="PROSITE" id="PS50164"/>
    </source>
</evidence>
<evidence type="ECO:0000313" key="4">
    <source>
        <dbReference type="Proteomes" id="UP000177698"/>
    </source>
</evidence>
<name>A0A1F7IGW3_9BACT</name>
<organism evidence="3 4">
    <name type="scientific">Candidatus Roizmanbacteria bacterium RIFCSPLOWO2_01_FULL_37_12</name>
    <dbReference type="NCBI Taxonomy" id="1802056"/>
    <lineage>
        <taxon>Bacteria</taxon>
        <taxon>Candidatus Roizmaniibacteriota</taxon>
    </lineage>
</organism>
<dbReference type="AlphaFoldDB" id="A0A1F7IGW3"/>
<gene>
    <name evidence="3" type="ORF">A2954_06255</name>
</gene>
<dbReference type="Proteomes" id="UP000177698">
    <property type="component" value="Unassembled WGS sequence"/>
</dbReference>
<dbReference type="InterPro" id="IPR000305">
    <property type="entry name" value="GIY-YIG_endonuc"/>
</dbReference>
<feature type="domain" description="GIY-YIG" evidence="2">
    <location>
        <begin position="1"/>
        <end position="69"/>
    </location>
</feature>
<sequence>MLLCDQKIFYIGITENVNKRLIKHRAKQSLYTLRLSEIKLVYCEKYKTKYESAKREKQLKGWSHAKKHMLIDKKINDPHCIELVVVMREN</sequence>
<evidence type="ECO:0000256" key="1">
    <source>
        <dbReference type="ARBA" id="ARBA00007435"/>
    </source>
</evidence>
<accession>A0A1F7IGW3</accession>
<comment type="similarity">
    <text evidence="1">Belongs to the UPF0213 family.</text>
</comment>
<dbReference type="Gene3D" id="3.40.1440.10">
    <property type="entry name" value="GIY-YIG endonuclease"/>
    <property type="match status" value="1"/>
</dbReference>
<dbReference type="EMBL" id="MGAG01000001">
    <property type="protein sequence ID" value="OGK42602.1"/>
    <property type="molecule type" value="Genomic_DNA"/>
</dbReference>
<protein>
    <recommendedName>
        <fullName evidence="2">GIY-YIG domain-containing protein</fullName>
    </recommendedName>
</protein>
<dbReference type="PANTHER" id="PTHR34477">
    <property type="entry name" value="UPF0213 PROTEIN YHBQ"/>
    <property type="match status" value="1"/>
</dbReference>
<dbReference type="InterPro" id="IPR050190">
    <property type="entry name" value="UPF0213_domain"/>
</dbReference>
<dbReference type="InterPro" id="IPR035901">
    <property type="entry name" value="GIY-YIG_endonuc_sf"/>
</dbReference>
<proteinExistence type="inferred from homology"/>
<dbReference type="PANTHER" id="PTHR34477:SF1">
    <property type="entry name" value="UPF0213 PROTEIN YHBQ"/>
    <property type="match status" value="1"/>
</dbReference>
<dbReference type="Pfam" id="PF01541">
    <property type="entry name" value="GIY-YIG"/>
    <property type="match status" value="1"/>
</dbReference>
<reference evidence="3 4" key="1">
    <citation type="journal article" date="2016" name="Nat. Commun.">
        <title>Thousands of microbial genomes shed light on interconnected biogeochemical processes in an aquifer system.</title>
        <authorList>
            <person name="Anantharaman K."/>
            <person name="Brown C.T."/>
            <person name="Hug L.A."/>
            <person name="Sharon I."/>
            <person name="Castelle C.J."/>
            <person name="Probst A.J."/>
            <person name="Thomas B.C."/>
            <person name="Singh A."/>
            <person name="Wilkins M.J."/>
            <person name="Karaoz U."/>
            <person name="Brodie E.L."/>
            <person name="Williams K.H."/>
            <person name="Hubbard S.S."/>
            <person name="Banfield J.F."/>
        </authorList>
    </citation>
    <scope>NUCLEOTIDE SEQUENCE [LARGE SCALE GENOMIC DNA]</scope>
</reference>